<protein>
    <recommendedName>
        <fullName evidence="4">NAD dependent epimerase/dehydratase</fullName>
    </recommendedName>
</protein>
<dbReference type="Pfam" id="PF17784">
    <property type="entry name" value="Sulfotransfer_4"/>
    <property type="match status" value="1"/>
</dbReference>
<dbReference type="InterPro" id="IPR027417">
    <property type="entry name" value="P-loop_NTPase"/>
</dbReference>
<accession>A0A0B8MY81</accession>
<dbReference type="SUPFAM" id="SSF52540">
    <property type="entry name" value="P-loop containing nucleoside triphosphate hydrolases"/>
    <property type="match status" value="1"/>
</dbReference>
<evidence type="ECO:0000256" key="1">
    <source>
        <dbReference type="SAM" id="Phobius"/>
    </source>
</evidence>
<dbReference type="InterPro" id="IPR040632">
    <property type="entry name" value="Sulfotransfer_4"/>
</dbReference>
<organism evidence="2 3">
    <name type="scientific">Talaromyces pinophilus</name>
    <name type="common">Penicillium pinophilum</name>
    <dbReference type="NCBI Taxonomy" id="128442"/>
    <lineage>
        <taxon>Eukaryota</taxon>
        <taxon>Fungi</taxon>
        <taxon>Dikarya</taxon>
        <taxon>Ascomycota</taxon>
        <taxon>Pezizomycotina</taxon>
        <taxon>Eurotiomycetes</taxon>
        <taxon>Eurotiomycetidae</taxon>
        <taxon>Eurotiales</taxon>
        <taxon>Trichocomaceae</taxon>
        <taxon>Talaromyces</taxon>
        <taxon>Talaromyces sect. Talaromyces</taxon>
    </lineage>
</organism>
<keyword evidence="1" id="KW-0472">Membrane</keyword>
<dbReference type="AlphaFoldDB" id="A0A0B8MY81"/>
<evidence type="ECO:0000313" key="2">
    <source>
        <dbReference type="EMBL" id="GAM37311.1"/>
    </source>
</evidence>
<sequence length="279" mass="31377">MGQQYSAPVPGTKLQVIGAGLSRTGTASFSRALEILLDGPVYHGGTNVTLGPEREIKSWIKFLRRWLEAYNNNGSYKSQKEEEYNMRLLAERVDGYVAVTDAPFTSAVPELLKMYPDAKVIVTVRDAEAWEKSMVTVSNAATIWFLKFVLFPLPTLRYFVDYIDALRDVWWNLYGETEPLTRATYNRHIELLKRTVPEGRLVFVSVKDGWEPLCKALGKEIPSVPFPRINDGEAIDAFAKKHVGRGLIRWAWILSGVAVAGGVAFLQWRDGGLSSMSRF</sequence>
<dbReference type="Proteomes" id="UP000053095">
    <property type="component" value="Unassembled WGS sequence"/>
</dbReference>
<evidence type="ECO:0008006" key="4">
    <source>
        <dbReference type="Google" id="ProtNLM"/>
    </source>
</evidence>
<dbReference type="PANTHER" id="PTHR36978:SF3">
    <property type="entry name" value="P-LOOP CONTAINING NUCLEOSIDE TRIPHOSPHATE HYDROLASE PROTEIN"/>
    <property type="match status" value="1"/>
</dbReference>
<dbReference type="EMBL" id="DF933819">
    <property type="protein sequence ID" value="GAM37311.1"/>
    <property type="molecule type" value="Genomic_DNA"/>
</dbReference>
<evidence type="ECO:0000313" key="3">
    <source>
        <dbReference type="Proteomes" id="UP000053095"/>
    </source>
</evidence>
<dbReference type="PANTHER" id="PTHR36978">
    <property type="entry name" value="P-LOOP CONTAINING NUCLEOTIDE TRIPHOSPHATE HYDROLASE"/>
    <property type="match status" value="1"/>
</dbReference>
<keyword evidence="1" id="KW-1133">Transmembrane helix</keyword>
<keyword evidence="3" id="KW-1185">Reference proteome</keyword>
<proteinExistence type="predicted"/>
<reference evidence="3" key="1">
    <citation type="journal article" date="2015" name="Genome Announc.">
        <title>Draft genome sequence of Talaromyces cellulolyticus strain Y-94, a source of lignocellulosic biomass-degrading enzymes.</title>
        <authorList>
            <person name="Fujii T."/>
            <person name="Koike H."/>
            <person name="Sawayama S."/>
            <person name="Yano S."/>
            <person name="Inoue H."/>
        </authorList>
    </citation>
    <scope>NUCLEOTIDE SEQUENCE [LARGE SCALE GENOMIC DNA]</scope>
    <source>
        <strain evidence="3">Y-94</strain>
    </source>
</reference>
<keyword evidence="1" id="KW-0812">Transmembrane</keyword>
<name>A0A0B8MY81_TALPI</name>
<feature type="transmembrane region" description="Helical" evidence="1">
    <location>
        <begin position="250"/>
        <end position="268"/>
    </location>
</feature>
<gene>
    <name evidence="2" type="ORF">TCE0_023f07135</name>
</gene>
<dbReference type="Gene3D" id="3.40.50.300">
    <property type="entry name" value="P-loop containing nucleotide triphosphate hydrolases"/>
    <property type="match status" value="1"/>
</dbReference>